<dbReference type="PROSITE" id="PS50011">
    <property type="entry name" value="PROTEIN_KINASE_DOM"/>
    <property type="match status" value="1"/>
</dbReference>
<dbReference type="Pfam" id="PF00069">
    <property type="entry name" value="Pkinase"/>
    <property type="match status" value="1"/>
</dbReference>
<dbReference type="SMART" id="SM00220">
    <property type="entry name" value="S_TKc"/>
    <property type="match status" value="1"/>
</dbReference>
<name>A0AAQ4E648_AMBAM</name>
<evidence type="ECO:0000313" key="8">
    <source>
        <dbReference type="Proteomes" id="UP001321473"/>
    </source>
</evidence>
<dbReference type="PROSITE" id="PS00108">
    <property type="entry name" value="PROTEIN_KINASE_ST"/>
    <property type="match status" value="1"/>
</dbReference>
<dbReference type="PANTHER" id="PTHR24345">
    <property type="entry name" value="SERINE/THREONINE-PROTEIN KINASE PLK"/>
    <property type="match status" value="1"/>
</dbReference>
<feature type="domain" description="Protein kinase" evidence="6">
    <location>
        <begin position="1"/>
        <end position="127"/>
    </location>
</feature>
<keyword evidence="5" id="KW-0067">ATP-binding</keyword>
<evidence type="ECO:0000313" key="7">
    <source>
        <dbReference type="EMBL" id="KAK8770174.1"/>
    </source>
</evidence>
<dbReference type="GO" id="GO:0000922">
    <property type="term" value="C:spindle pole"/>
    <property type="evidence" value="ECO:0007669"/>
    <property type="project" value="TreeGrafter"/>
</dbReference>
<protein>
    <recommendedName>
        <fullName evidence="6">Protein kinase domain-containing protein</fullName>
    </recommendedName>
</protein>
<keyword evidence="1" id="KW-0723">Serine/threonine-protein kinase</keyword>
<dbReference type="GO" id="GO:0005634">
    <property type="term" value="C:nucleus"/>
    <property type="evidence" value="ECO:0007669"/>
    <property type="project" value="TreeGrafter"/>
</dbReference>
<dbReference type="GO" id="GO:0007052">
    <property type="term" value="P:mitotic spindle organization"/>
    <property type="evidence" value="ECO:0007669"/>
    <property type="project" value="TreeGrafter"/>
</dbReference>
<organism evidence="7 8">
    <name type="scientific">Amblyomma americanum</name>
    <name type="common">Lone star tick</name>
    <dbReference type="NCBI Taxonomy" id="6943"/>
    <lineage>
        <taxon>Eukaryota</taxon>
        <taxon>Metazoa</taxon>
        <taxon>Ecdysozoa</taxon>
        <taxon>Arthropoda</taxon>
        <taxon>Chelicerata</taxon>
        <taxon>Arachnida</taxon>
        <taxon>Acari</taxon>
        <taxon>Parasitiformes</taxon>
        <taxon>Ixodida</taxon>
        <taxon>Ixodoidea</taxon>
        <taxon>Ixodidae</taxon>
        <taxon>Amblyomminae</taxon>
        <taxon>Amblyomma</taxon>
    </lineage>
</organism>
<gene>
    <name evidence="7" type="ORF">V5799_013361</name>
</gene>
<keyword evidence="2" id="KW-0808">Transferase</keyword>
<keyword evidence="4" id="KW-0418">Kinase</keyword>
<dbReference type="InterPro" id="IPR000719">
    <property type="entry name" value="Prot_kinase_dom"/>
</dbReference>
<dbReference type="PANTHER" id="PTHR24345:SF0">
    <property type="entry name" value="CELL CYCLE SERINE_THREONINE-PROTEIN KINASE CDC5_MSD2"/>
    <property type="match status" value="1"/>
</dbReference>
<dbReference type="Proteomes" id="UP001321473">
    <property type="component" value="Unassembled WGS sequence"/>
</dbReference>
<reference evidence="7 8" key="1">
    <citation type="journal article" date="2023" name="Arcadia Sci">
        <title>De novo assembly of a long-read Amblyomma americanum tick genome.</title>
        <authorList>
            <person name="Chou S."/>
            <person name="Poskanzer K.E."/>
            <person name="Rollins M."/>
            <person name="Thuy-Boun P.S."/>
        </authorList>
    </citation>
    <scope>NUCLEOTIDE SEQUENCE [LARGE SCALE GENOMIC DNA]</scope>
    <source>
        <strain evidence="7">F_SG_1</strain>
        <tissue evidence="7">Salivary glands</tissue>
    </source>
</reference>
<evidence type="ECO:0000256" key="1">
    <source>
        <dbReference type="ARBA" id="ARBA00022527"/>
    </source>
</evidence>
<sequence>MFLSAPSLQGSSPGFIRVFIPQSLEDLHKCRETLTEPEVRHFLRQLLLACEYLVQEQVIHRDLKLRNLLLTKGSKLKMADFGLATRVHYPGQPMTPICGTTNYMAPEMLTLKGYSYEADTWAVGCNM</sequence>
<proteinExistence type="predicted"/>
<dbReference type="GO" id="GO:0005737">
    <property type="term" value="C:cytoplasm"/>
    <property type="evidence" value="ECO:0007669"/>
    <property type="project" value="TreeGrafter"/>
</dbReference>
<keyword evidence="3" id="KW-0547">Nucleotide-binding</keyword>
<dbReference type="Gene3D" id="1.10.510.10">
    <property type="entry name" value="Transferase(Phosphotransferase) domain 1"/>
    <property type="match status" value="1"/>
</dbReference>
<dbReference type="EMBL" id="JARKHS020021545">
    <property type="protein sequence ID" value="KAK8770174.1"/>
    <property type="molecule type" value="Genomic_DNA"/>
</dbReference>
<keyword evidence="8" id="KW-1185">Reference proteome</keyword>
<dbReference type="AlphaFoldDB" id="A0AAQ4E648"/>
<evidence type="ECO:0000259" key="6">
    <source>
        <dbReference type="PROSITE" id="PS50011"/>
    </source>
</evidence>
<dbReference type="InterPro" id="IPR011009">
    <property type="entry name" value="Kinase-like_dom_sf"/>
</dbReference>
<evidence type="ECO:0000256" key="4">
    <source>
        <dbReference type="ARBA" id="ARBA00022777"/>
    </source>
</evidence>
<evidence type="ECO:0000256" key="2">
    <source>
        <dbReference type="ARBA" id="ARBA00022679"/>
    </source>
</evidence>
<accession>A0AAQ4E648</accession>
<evidence type="ECO:0000256" key="3">
    <source>
        <dbReference type="ARBA" id="ARBA00022741"/>
    </source>
</evidence>
<dbReference type="InterPro" id="IPR008271">
    <property type="entry name" value="Ser/Thr_kinase_AS"/>
</dbReference>
<dbReference type="SUPFAM" id="SSF56112">
    <property type="entry name" value="Protein kinase-like (PK-like)"/>
    <property type="match status" value="1"/>
</dbReference>
<evidence type="ECO:0000256" key="5">
    <source>
        <dbReference type="ARBA" id="ARBA00022840"/>
    </source>
</evidence>
<comment type="caution">
    <text evidence="7">The sequence shown here is derived from an EMBL/GenBank/DDBJ whole genome shotgun (WGS) entry which is preliminary data.</text>
</comment>
<dbReference type="GO" id="GO:0005524">
    <property type="term" value="F:ATP binding"/>
    <property type="evidence" value="ECO:0007669"/>
    <property type="project" value="UniProtKB-KW"/>
</dbReference>
<dbReference type="GO" id="GO:0000776">
    <property type="term" value="C:kinetochore"/>
    <property type="evidence" value="ECO:0007669"/>
    <property type="project" value="TreeGrafter"/>
</dbReference>
<dbReference type="GO" id="GO:0004674">
    <property type="term" value="F:protein serine/threonine kinase activity"/>
    <property type="evidence" value="ECO:0007669"/>
    <property type="project" value="UniProtKB-KW"/>
</dbReference>